<protein>
    <submittedName>
        <fullName evidence="1">Uncharacterized protein</fullName>
    </submittedName>
</protein>
<dbReference type="Proteomes" id="UP001163046">
    <property type="component" value="Unassembled WGS sequence"/>
</dbReference>
<comment type="caution">
    <text evidence="1">The sequence shown here is derived from an EMBL/GenBank/DDBJ whole genome shotgun (WGS) entry which is preliminary data.</text>
</comment>
<proteinExistence type="predicted"/>
<name>A0A9X0CTD6_9CNID</name>
<sequence length="100" mass="11253">MAISSHRNESSLQSYHSMPSVNQLRNCSDILSTALGDVDRVQTSDQPQNAIVRYESGKMRPPLQQLPVNTISAQHNTSSAAYSQMFNTYTIENVYITFNR</sequence>
<dbReference type="OrthoDB" id="5959426at2759"/>
<evidence type="ECO:0000313" key="2">
    <source>
        <dbReference type="Proteomes" id="UP001163046"/>
    </source>
</evidence>
<dbReference type="AlphaFoldDB" id="A0A9X0CTD6"/>
<evidence type="ECO:0000313" key="1">
    <source>
        <dbReference type="EMBL" id="KAJ7372824.1"/>
    </source>
</evidence>
<reference evidence="1" key="1">
    <citation type="submission" date="2023-01" db="EMBL/GenBank/DDBJ databases">
        <title>Genome assembly of the deep-sea coral Lophelia pertusa.</title>
        <authorList>
            <person name="Herrera S."/>
            <person name="Cordes E."/>
        </authorList>
    </citation>
    <scope>NUCLEOTIDE SEQUENCE</scope>
    <source>
        <strain evidence="1">USNM1676648</strain>
        <tissue evidence="1">Polyp</tissue>
    </source>
</reference>
<accession>A0A9X0CTD6</accession>
<keyword evidence="2" id="KW-1185">Reference proteome</keyword>
<gene>
    <name evidence="1" type="ORF">OS493_016747</name>
</gene>
<organism evidence="1 2">
    <name type="scientific">Desmophyllum pertusum</name>
    <dbReference type="NCBI Taxonomy" id="174260"/>
    <lineage>
        <taxon>Eukaryota</taxon>
        <taxon>Metazoa</taxon>
        <taxon>Cnidaria</taxon>
        <taxon>Anthozoa</taxon>
        <taxon>Hexacorallia</taxon>
        <taxon>Scleractinia</taxon>
        <taxon>Caryophylliina</taxon>
        <taxon>Caryophylliidae</taxon>
        <taxon>Desmophyllum</taxon>
    </lineage>
</organism>
<dbReference type="EMBL" id="MU826834">
    <property type="protein sequence ID" value="KAJ7372824.1"/>
    <property type="molecule type" value="Genomic_DNA"/>
</dbReference>